<dbReference type="EMBL" id="JARKIE010000138">
    <property type="protein sequence ID" value="KAJ7677430.1"/>
    <property type="molecule type" value="Genomic_DNA"/>
</dbReference>
<sequence length="198" mass="22658">MMSTDPRVPAELLDEIVAHFSPDSDHATLKDLSLTSRRFDDLSRPLVFTSFNFYPYSVVTGSYGLCAGDFVLPPAPDLNRARERLEFWASARIAPYVLECNVEPLEFENSGRLPPPGEDPYMLLAAFFQFLPRFTRLRGFSGFHVHFTQITVANLCQIVFDRLFSFYSSLAYMYFIYVGFLRASELKKQESRTFTASV</sequence>
<gene>
    <name evidence="2" type="ORF">B0H17DRAFT_1334264</name>
</gene>
<keyword evidence="3" id="KW-1185">Reference proteome</keyword>
<dbReference type="Proteomes" id="UP001221757">
    <property type="component" value="Unassembled WGS sequence"/>
</dbReference>
<organism evidence="2 3">
    <name type="scientific">Mycena rosella</name>
    <name type="common">Pink bonnet</name>
    <name type="synonym">Agaricus rosellus</name>
    <dbReference type="NCBI Taxonomy" id="1033263"/>
    <lineage>
        <taxon>Eukaryota</taxon>
        <taxon>Fungi</taxon>
        <taxon>Dikarya</taxon>
        <taxon>Basidiomycota</taxon>
        <taxon>Agaricomycotina</taxon>
        <taxon>Agaricomycetes</taxon>
        <taxon>Agaricomycetidae</taxon>
        <taxon>Agaricales</taxon>
        <taxon>Marasmiineae</taxon>
        <taxon>Mycenaceae</taxon>
        <taxon>Mycena</taxon>
    </lineage>
</organism>
<keyword evidence="1" id="KW-1133">Transmembrane helix</keyword>
<name>A0AAD7D3N2_MYCRO</name>
<comment type="caution">
    <text evidence="2">The sequence shown here is derived from an EMBL/GenBank/DDBJ whole genome shotgun (WGS) entry which is preliminary data.</text>
</comment>
<evidence type="ECO:0008006" key="4">
    <source>
        <dbReference type="Google" id="ProtNLM"/>
    </source>
</evidence>
<evidence type="ECO:0000313" key="3">
    <source>
        <dbReference type="Proteomes" id="UP001221757"/>
    </source>
</evidence>
<accession>A0AAD7D3N2</accession>
<keyword evidence="1" id="KW-0472">Membrane</keyword>
<reference evidence="2" key="1">
    <citation type="submission" date="2023-03" db="EMBL/GenBank/DDBJ databases">
        <title>Massive genome expansion in bonnet fungi (Mycena s.s.) driven by repeated elements and novel gene families across ecological guilds.</title>
        <authorList>
            <consortium name="Lawrence Berkeley National Laboratory"/>
            <person name="Harder C.B."/>
            <person name="Miyauchi S."/>
            <person name="Viragh M."/>
            <person name="Kuo A."/>
            <person name="Thoen E."/>
            <person name="Andreopoulos B."/>
            <person name="Lu D."/>
            <person name="Skrede I."/>
            <person name="Drula E."/>
            <person name="Henrissat B."/>
            <person name="Morin E."/>
            <person name="Kohler A."/>
            <person name="Barry K."/>
            <person name="LaButti K."/>
            <person name="Morin E."/>
            <person name="Salamov A."/>
            <person name="Lipzen A."/>
            <person name="Mereny Z."/>
            <person name="Hegedus B."/>
            <person name="Baldrian P."/>
            <person name="Stursova M."/>
            <person name="Weitz H."/>
            <person name="Taylor A."/>
            <person name="Grigoriev I.V."/>
            <person name="Nagy L.G."/>
            <person name="Martin F."/>
            <person name="Kauserud H."/>
        </authorList>
    </citation>
    <scope>NUCLEOTIDE SEQUENCE</scope>
    <source>
        <strain evidence="2">CBHHK067</strain>
    </source>
</reference>
<protein>
    <recommendedName>
        <fullName evidence="4">F-box domain-containing protein</fullName>
    </recommendedName>
</protein>
<feature type="transmembrane region" description="Helical" evidence="1">
    <location>
        <begin position="164"/>
        <end position="183"/>
    </location>
</feature>
<dbReference type="AlphaFoldDB" id="A0AAD7D3N2"/>
<proteinExistence type="predicted"/>
<keyword evidence="1" id="KW-0812">Transmembrane</keyword>
<evidence type="ECO:0000313" key="2">
    <source>
        <dbReference type="EMBL" id="KAJ7677430.1"/>
    </source>
</evidence>
<evidence type="ECO:0000256" key="1">
    <source>
        <dbReference type="SAM" id="Phobius"/>
    </source>
</evidence>